<evidence type="ECO:0000256" key="4">
    <source>
        <dbReference type="ARBA" id="ARBA00023163"/>
    </source>
</evidence>
<dbReference type="GO" id="GO:0043565">
    <property type="term" value="F:sequence-specific DNA binding"/>
    <property type="evidence" value="ECO:0007669"/>
    <property type="project" value="TreeGrafter"/>
</dbReference>
<comment type="function">
    <text evidence="5">Transcriptional regulator of the ttuABCDE tartrate utilization operon.</text>
</comment>
<dbReference type="InterPro" id="IPR036388">
    <property type="entry name" value="WH-like_DNA-bd_sf"/>
</dbReference>
<dbReference type="InterPro" id="IPR000847">
    <property type="entry name" value="LysR_HTH_N"/>
</dbReference>
<dbReference type="PROSITE" id="PS50931">
    <property type="entry name" value="HTH_LYSR"/>
    <property type="match status" value="1"/>
</dbReference>
<evidence type="ECO:0000256" key="6">
    <source>
        <dbReference type="ARBA" id="ARBA00067332"/>
    </source>
</evidence>
<reference evidence="10 11" key="1">
    <citation type="submission" date="2019-02" db="EMBL/GenBank/DDBJ databases">
        <title>The genomic architecture of introgression among sibling species of bacteria.</title>
        <authorList>
            <person name="Cavassim M.I.A."/>
            <person name="Moeskjaer S."/>
            <person name="Moslemi C."/>
            <person name="Fields B."/>
            <person name="Bachmann A."/>
            <person name="Vilhjalmsson B."/>
            <person name="Schierup M.H."/>
            <person name="Young J.P.W."/>
            <person name="Andersen S.U."/>
        </authorList>
    </citation>
    <scope>NUCLEOTIDE SEQUENCE [LARGE SCALE GENOMIC DNA]</scope>
    <source>
        <strain evidence="10 11">SM42</strain>
    </source>
</reference>
<sequence>MPDLLNLQTLIAAATSGSFAGAAKRLGISPAMVGRRIQALEQEYGVKLIERTTRTQRLTEVGSRFLVKANRIIDELEELNEIACPDAEAMSGRLRLSAPTTLGIKRLAPVMAELAERHPALSVELNLSDRNVDLVAEGYDLAIRIGELKPSSLIARRVGSYHFVCCASPAYLDRFSVPENPEDLRLGRCILNLNLVPRDEWPFETEAGESFTVGVRGNIEIDNGEALRTAALAGAGVIYVPVDLVAEDIADGRLVEVLAGWRKLVLPIHAIHPSRRFVPGRIGAIIDAIARGLRD</sequence>
<organism evidence="10 11">
    <name type="scientific">Rhizobium ruizarguesonis</name>
    <dbReference type="NCBI Taxonomy" id="2081791"/>
    <lineage>
        <taxon>Bacteria</taxon>
        <taxon>Pseudomonadati</taxon>
        <taxon>Pseudomonadota</taxon>
        <taxon>Alphaproteobacteria</taxon>
        <taxon>Hyphomicrobiales</taxon>
        <taxon>Rhizobiaceae</taxon>
        <taxon>Rhizobium/Agrobacterium group</taxon>
        <taxon>Rhizobium</taxon>
    </lineage>
</organism>
<dbReference type="Gene3D" id="3.40.190.290">
    <property type="match status" value="1"/>
</dbReference>
<accession>A0AAE8QFH0</accession>
<name>A0AAE8QFH0_9HYPH</name>
<dbReference type="PANTHER" id="PTHR30537:SF35">
    <property type="entry name" value="TRANSCRIPTIONAL REGULATORY PROTEIN"/>
    <property type="match status" value="1"/>
</dbReference>
<dbReference type="SUPFAM" id="SSF46785">
    <property type="entry name" value="Winged helix' DNA-binding domain"/>
    <property type="match status" value="1"/>
</dbReference>
<evidence type="ECO:0000313" key="11">
    <source>
        <dbReference type="Proteomes" id="UP000291892"/>
    </source>
</evidence>
<evidence type="ECO:0000256" key="5">
    <source>
        <dbReference type="ARBA" id="ARBA00054626"/>
    </source>
</evidence>
<proteinExistence type="inferred from homology"/>
<comment type="caution">
    <text evidence="10">The sequence shown here is derived from an EMBL/GenBank/DDBJ whole genome shotgun (WGS) entry which is preliminary data.</text>
</comment>
<dbReference type="Proteomes" id="UP000291892">
    <property type="component" value="Unassembled WGS sequence"/>
</dbReference>
<dbReference type="GO" id="GO:0003700">
    <property type="term" value="F:DNA-binding transcription factor activity"/>
    <property type="evidence" value="ECO:0007669"/>
    <property type="project" value="InterPro"/>
</dbReference>
<dbReference type="Proteomes" id="UP000661163">
    <property type="component" value="Unassembled WGS sequence"/>
</dbReference>
<dbReference type="Gene3D" id="1.10.10.10">
    <property type="entry name" value="Winged helix-like DNA-binding domain superfamily/Winged helix DNA-binding domain"/>
    <property type="match status" value="1"/>
</dbReference>
<evidence type="ECO:0000313" key="9">
    <source>
        <dbReference type="EMBL" id="NEI47700.1"/>
    </source>
</evidence>
<dbReference type="FunFam" id="1.10.10.10:FF:000001">
    <property type="entry name" value="LysR family transcriptional regulator"/>
    <property type="match status" value="1"/>
</dbReference>
<dbReference type="PANTHER" id="PTHR30537">
    <property type="entry name" value="HTH-TYPE TRANSCRIPTIONAL REGULATOR"/>
    <property type="match status" value="1"/>
</dbReference>
<dbReference type="Pfam" id="PF00126">
    <property type="entry name" value="HTH_1"/>
    <property type="match status" value="1"/>
</dbReference>
<evidence type="ECO:0000313" key="10">
    <source>
        <dbReference type="EMBL" id="TBF19215.1"/>
    </source>
</evidence>
<evidence type="ECO:0000259" key="8">
    <source>
        <dbReference type="PROSITE" id="PS50931"/>
    </source>
</evidence>
<feature type="domain" description="HTH lysR-type" evidence="8">
    <location>
        <begin position="2"/>
        <end position="59"/>
    </location>
</feature>
<dbReference type="InterPro" id="IPR005119">
    <property type="entry name" value="LysR_subst-bd"/>
</dbReference>
<evidence type="ECO:0000256" key="1">
    <source>
        <dbReference type="ARBA" id="ARBA00009437"/>
    </source>
</evidence>
<dbReference type="EMBL" id="SIKX01000001">
    <property type="protein sequence ID" value="TBF19215.1"/>
    <property type="molecule type" value="Genomic_DNA"/>
</dbReference>
<gene>
    <name evidence="10" type="ORF">ELG94_13255</name>
    <name evidence="9" type="ORF">GR217_08360</name>
</gene>
<dbReference type="RefSeq" id="WP_130688273.1">
    <property type="nucleotide sequence ID" value="NZ_JAJAEH010000018.1"/>
</dbReference>
<evidence type="ECO:0000256" key="3">
    <source>
        <dbReference type="ARBA" id="ARBA00023125"/>
    </source>
</evidence>
<evidence type="ECO:0000256" key="2">
    <source>
        <dbReference type="ARBA" id="ARBA00023015"/>
    </source>
</evidence>
<dbReference type="GO" id="GO:0006351">
    <property type="term" value="P:DNA-templated transcription"/>
    <property type="evidence" value="ECO:0007669"/>
    <property type="project" value="TreeGrafter"/>
</dbReference>
<evidence type="ECO:0000256" key="7">
    <source>
        <dbReference type="ARBA" id="ARBA00083243"/>
    </source>
</evidence>
<dbReference type="CDD" id="cd08422">
    <property type="entry name" value="PBP2_CrgA_like"/>
    <property type="match status" value="1"/>
</dbReference>
<evidence type="ECO:0000313" key="12">
    <source>
        <dbReference type="Proteomes" id="UP000661163"/>
    </source>
</evidence>
<reference evidence="9 12" key="2">
    <citation type="submission" date="2019-12" db="EMBL/GenBank/DDBJ databases">
        <title>Rhizobium genotypes associated with high levels of biological nitrogen fixation by grain legumes in a temperate-maritime cropping system.</title>
        <authorList>
            <person name="Maluk M."/>
            <person name="Francesc Ferrando Molina F."/>
            <person name="Lopez Del Egido L."/>
            <person name="Lafos M."/>
            <person name="Langarica-Fuentes A."/>
            <person name="Gebre Yohannes G."/>
            <person name="Young M.W."/>
            <person name="Martin P."/>
            <person name="Gantlett R."/>
            <person name="Kenicer G."/>
            <person name="Hawes C."/>
            <person name="Begg G.S."/>
            <person name="Quilliam R.S."/>
            <person name="Squire G.R."/>
            <person name="Poole P.S."/>
            <person name="Young P.W."/>
            <person name="Iannetta P.M."/>
            <person name="James E.K."/>
        </authorList>
    </citation>
    <scope>NUCLEOTIDE SEQUENCE [LARGE SCALE GENOMIC DNA]</scope>
    <source>
        <strain evidence="9 12">JHI985</strain>
    </source>
</reference>
<keyword evidence="4" id="KW-0804">Transcription</keyword>
<dbReference type="InterPro" id="IPR058163">
    <property type="entry name" value="LysR-type_TF_proteobact-type"/>
</dbReference>
<comment type="similarity">
    <text evidence="1">Belongs to the LysR transcriptional regulatory family.</text>
</comment>
<protein>
    <recommendedName>
        <fullName evidence="6">HTH-type transcriptional regulator TtuA</fullName>
    </recommendedName>
    <alternativeName>
        <fullName evidence="7">Tartrate utilization transcriptional regulator</fullName>
    </alternativeName>
</protein>
<dbReference type="SUPFAM" id="SSF53850">
    <property type="entry name" value="Periplasmic binding protein-like II"/>
    <property type="match status" value="1"/>
</dbReference>
<keyword evidence="2" id="KW-0805">Transcription regulation</keyword>
<dbReference type="InterPro" id="IPR036390">
    <property type="entry name" value="WH_DNA-bd_sf"/>
</dbReference>
<dbReference type="Pfam" id="PF03466">
    <property type="entry name" value="LysR_substrate"/>
    <property type="match status" value="1"/>
</dbReference>
<keyword evidence="3" id="KW-0238">DNA-binding</keyword>
<dbReference type="AlphaFoldDB" id="A0AAE8QFH0"/>
<dbReference type="EMBL" id="WUFC01000005">
    <property type="protein sequence ID" value="NEI47700.1"/>
    <property type="molecule type" value="Genomic_DNA"/>
</dbReference>